<evidence type="ECO:0000313" key="1">
    <source>
        <dbReference type="EMBL" id="KZX19760.1"/>
    </source>
</evidence>
<reference evidence="4" key="2">
    <citation type="submission" date="2019-12" db="EMBL/GenBank/DDBJ databases">
        <title>Complete and draft genome sequences of new strains and members of some known species of the genus Rathayibacter isolated from plants.</title>
        <authorList>
            <person name="Tarlachkov S.V."/>
            <person name="Starodumova I.P."/>
            <person name="Dorofeeva L.V."/>
            <person name="Prisyazhnaya N.V."/>
            <person name="Leyn S."/>
            <person name="Zlamal J."/>
            <person name="Elan M."/>
            <person name="Osterman A.L."/>
            <person name="Nadler S."/>
            <person name="Subbotin S.A."/>
            <person name="Evtushenko L.I."/>
        </authorList>
    </citation>
    <scope>NUCLEOTIDE SEQUENCE [LARGE SCALE GENOMIC DNA]</scope>
    <source>
        <strain evidence="4">VKM Ac-2761</strain>
    </source>
</reference>
<evidence type="ECO:0000313" key="2">
    <source>
        <dbReference type="EMBL" id="QHC56532.1"/>
    </source>
</evidence>
<dbReference type="EMBL" id="LIIN01000216">
    <property type="protein sequence ID" value="KZX19760.1"/>
    <property type="molecule type" value="Genomic_DNA"/>
</dbReference>
<sequence>MKQSSTRPLDVDDTVALIGVLAALQAMIGRGGRARPDLEGLRHGLEQGGALLPGSDENEIARALAGLNARLRGTIE</sequence>
<name>A0A162FUN8_9MICO</name>
<dbReference type="OrthoDB" id="5124800at2"/>
<reference evidence="2" key="3">
    <citation type="submission" date="2019-12" db="EMBL/GenBank/DDBJ databases">
        <title>Complete and Draft Genome Sequences of New Strains and Members of Some Known Species of the Genus Rathayibacter isolated from Plants.</title>
        <authorList>
            <person name="Tarlachkov S.V."/>
            <person name="Starodumova I.P."/>
            <person name="Dorofeeva L.V."/>
            <person name="Prisyazhnaya N.V."/>
            <person name="Leyn S.A."/>
            <person name="Zlamal J.E."/>
            <person name="Elane M.L."/>
            <person name="Osterman A.L."/>
            <person name="Nadler S.A."/>
            <person name="Subbotin S.A."/>
            <person name="Evtushenko L.I."/>
        </authorList>
    </citation>
    <scope>NUCLEOTIDE SEQUENCE</scope>
    <source>
        <strain evidence="2">VKM Ac-2761</strain>
    </source>
</reference>
<dbReference type="AlphaFoldDB" id="A0A162FUN8"/>
<organism evidence="1 3">
    <name type="scientific">Rathayibacter tanaceti</name>
    <dbReference type="NCBI Taxonomy" id="1671680"/>
    <lineage>
        <taxon>Bacteria</taxon>
        <taxon>Bacillati</taxon>
        <taxon>Actinomycetota</taxon>
        <taxon>Actinomycetes</taxon>
        <taxon>Micrococcales</taxon>
        <taxon>Microbacteriaceae</taxon>
        <taxon>Rathayibacter</taxon>
    </lineage>
</organism>
<reference evidence="1 3" key="1">
    <citation type="submission" date="2015-08" db="EMBL/GenBank/DDBJ databases">
        <title>Draft Genome Sequence of Rathayibacter sp. Strain VKM Ac-2596 Isolated from Leaf Gall Induced by Plant-Parasitic Nematodes.</title>
        <authorList>
            <person name="Vasilenko O.V."/>
            <person name="Starodumova I.P."/>
            <person name="Tarlachkov S.V."/>
            <person name="Dorofeeva L.V."/>
            <person name="Evtushenko L.I."/>
        </authorList>
    </citation>
    <scope>NUCLEOTIDE SEQUENCE [LARGE SCALE GENOMIC DNA]</scope>
    <source>
        <strain evidence="1 3">VKM Ac-2596</strain>
    </source>
</reference>
<dbReference type="RefSeq" id="WP_068213604.1">
    <property type="nucleotide sequence ID" value="NZ_CP047186.1"/>
</dbReference>
<accession>A0A162FUN8</accession>
<evidence type="ECO:0000313" key="3">
    <source>
        <dbReference type="Proteomes" id="UP000076717"/>
    </source>
</evidence>
<dbReference type="EMBL" id="CP047186">
    <property type="protein sequence ID" value="QHC56532.1"/>
    <property type="molecule type" value="Genomic_DNA"/>
</dbReference>
<dbReference type="Proteomes" id="UP000076717">
    <property type="component" value="Unassembled WGS sequence"/>
</dbReference>
<protein>
    <submittedName>
        <fullName evidence="1">Uncharacterized protein</fullName>
    </submittedName>
</protein>
<gene>
    <name evidence="1" type="ORF">ACH61_03142</name>
    <name evidence="2" type="ORF">GSU10_13435</name>
</gene>
<evidence type="ECO:0000313" key="4">
    <source>
        <dbReference type="Proteomes" id="UP000465031"/>
    </source>
</evidence>
<dbReference type="KEGG" id="rte:GSU10_13435"/>
<keyword evidence="3" id="KW-1185">Reference proteome</keyword>
<dbReference type="Proteomes" id="UP000465031">
    <property type="component" value="Chromosome"/>
</dbReference>
<proteinExistence type="predicted"/>